<dbReference type="RefSeq" id="WP_326438284.1">
    <property type="nucleotide sequence ID" value="NZ_JAYMFH010000001.1"/>
</dbReference>
<dbReference type="PANTHER" id="PTHR43566">
    <property type="entry name" value="CONSERVED PROTEIN"/>
    <property type="match status" value="1"/>
</dbReference>
<organism evidence="3 4">
    <name type="scientific">Adlercreutzia shanghongiae</name>
    <dbReference type="NCBI Taxonomy" id="3111773"/>
    <lineage>
        <taxon>Bacteria</taxon>
        <taxon>Bacillati</taxon>
        <taxon>Actinomycetota</taxon>
        <taxon>Coriobacteriia</taxon>
        <taxon>Eggerthellales</taxon>
        <taxon>Eggerthellaceae</taxon>
        <taxon>Adlercreutzia</taxon>
    </lineage>
</organism>
<evidence type="ECO:0000259" key="2">
    <source>
        <dbReference type="Pfam" id="PF13635"/>
    </source>
</evidence>
<gene>
    <name evidence="3" type="ORF">VJ920_00590</name>
</gene>
<comment type="caution">
    <text evidence="3">The sequence shown here is derived from an EMBL/GenBank/DDBJ whole genome shotgun (WGS) entry which is preliminary data.</text>
</comment>
<dbReference type="EMBL" id="JAYMFH010000001">
    <property type="protein sequence ID" value="MEC4293805.1"/>
    <property type="molecule type" value="Genomic_DNA"/>
</dbReference>
<keyword evidence="4" id="KW-1185">Reference proteome</keyword>
<accession>A0ABU6IVE9</accession>
<evidence type="ECO:0000259" key="1">
    <source>
        <dbReference type="Pfam" id="PF13173"/>
    </source>
</evidence>
<proteinExistence type="predicted"/>
<name>A0ABU6IVE9_9ACTN</name>
<dbReference type="InterPro" id="IPR041682">
    <property type="entry name" value="AAA_14"/>
</dbReference>
<dbReference type="Pfam" id="PF13635">
    <property type="entry name" value="DUF4143"/>
    <property type="match status" value="1"/>
</dbReference>
<feature type="domain" description="AAA" evidence="1">
    <location>
        <begin position="28"/>
        <end position="140"/>
    </location>
</feature>
<protein>
    <submittedName>
        <fullName evidence="3">DUF4143 domain-containing protein</fullName>
    </submittedName>
</protein>
<reference evidence="3 4" key="1">
    <citation type="submission" date="2024-01" db="EMBL/GenBank/DDBJ databases">
        <title>novel species in genus Adlercreutzia.</title>
        <authorList>
            <person name="Liu X."/>
        </authorList>
    </citation>
    <scope>NUCLEOTIDE SEQUENCE [LARGE SCALE GENOMIC DNA]</scope>
    <source>
        <strain evidence="3 4">R22</strain>
    </source>
</reference>
<sequence>MVTDLAIKDYRPRIADGILRKKLASAGAVVIRGPKWCGKTETALQAAKSALMMQDPDEKGNNLLLAEARPSLLLQGEKPRLLDEWQEAPQLWDAVRFAVDRERAKGQYILAGSATPTSKPSHSGTGRFAFMDMLTMSLAESGDSTGQVSMARLFEQGGEGIEAHSDSTIETVAALTCRGGWPAVALDEVSEASLETAYEYLTAIAEEDISRPDNVARNSQYARVIMREYARCTATQTTHATIRKDLKSRGTELSRETVDTYIATLRKLYVVQDLSAWEPSLHARSRITKTPKRHFADPSIAVAALGASPASLLKDMSTFGLLFESLCVRDLRVYAQPLSGEVFHYRDETGLEADAVVVLRDGSYALFEMKMSARLVEEGAQSLKKVADKIDTGVMGAPSFCAVLTPGGYAYRRDDGVYVIPITCLGA</sequence>
<dbReference type="Proteomes" id="UP001343724">
    <property type="component" value="Unassembled WGS sequence"/>
</dbReference>
<dbReference type="PANTHER" id="PTHR43566:SF2">
    <property type="entry name" value="DUF4143 DOMAIN-CONTAINING PROTEIN"/>
    <property type="match status" value="1"/>
</dbReference>
<evidence type="ECO:0000313" key="4">
    <source>
        <dbReference type="Proteomes" id="UP001343724"/>
    </source>
</evidence>
<dbReference type="Pfam" id="PF13173">
    <property type="entry name" value="AAA_14"/>
    <property type="match status" value="1"/>
</dbReference>
<evidence type="ECO:0000313" key="3">
    <source>
        <dbReference type="EMBL" id="MEC4293805.1"/>
    </source>
</evidence>
<feature type="domain" description="DUF4143" evidence="2">
    <location>
        <begin position="206"/>
        <end position="371"/>
    </location>
</feature>
<dbReference type="InterPro" id="IPR025420">
    <property type="entry name" value="DUF4143"/>
</dbReference>